<dbReference type="GO" id="GO:0044027">
    <property type="term" value="P:negative regulation of gene expression via chromosomal CpG island methylation"/>
    <property type="evidence" value="ECO:0007669"/>
    <property type="project" value="TreeGrafter"/>
</dbReference>
<dbReference type="Gene3D" id="3.40.50.150">
    <property type="entry name" value="Vaccinia Virus protein VP39"/>
    <property type="match status" value="1"/>
</dbReference>
<dbReference type="EC" id="2.1.1.37" evidence="1"/>
<dbReference type="AlphaFoldDB" id="A0A510V0V7"/>
<keyword evidence="4 12" id="KW-0949">S-adenosyl-L-methionine</keyword>
<organism evidence="14 15">
    <name type="scientific">Cellulomonas persica</name>
    <dbReference type="NCBI Taxonomy" id="76861"/>
    <lineage>
        <taxon>Bacteria</taxon>
        <taxon>Bacillati</taxon>
        <taxon>Actinomycetota</taxon>
        <taxon>Actinomycetes</taxon>
        <taxon>Micrococcales</taxon>
        <taxon>Cellulomonadaceae</taxon>
        <taxon>Cellulomonas</taxon>
    </lineage>
</organism>
<dbReference type="InterPro" id="IPR029063">
    <property type="entry name" value="SAM-dependent_MTases_sf"/>
</dbReference>
<sequence>MNSSGGDDQIPPLRVVSLFSGIAGLDLGLERAGLRIDQMCEVWEPARRVLQHHFPAIGVAGDVEHFTPTGEYEVLVAGFPCTDVSHAGSKAGIFGERSGLVRHVFRIAEETRPDWVVLENVPNLLVLHRGAGIRHVTHELERLGYRWAYRTVDSRAFGVPQRRPRVIIVASRTNDPAAVLLHGDVTELPAPSDDSSGFYWTEGRHGLGLVRGAIPTLKGGSTIGLPSAPAVWLPSAPIGRRFVLPRVEDGEALQGLPRGWTSPAVADGERDQRWKLIGNAVTVGVGHWLGTRIRTVHVGADTRSVEPSLGAPIDRSRPWPMAGAGDETTARQALVGSWPQSLPIAPLSSVVDGLAAAPLSHRATAGFLSRLEESGRAVPDDFYRDLETHLNVTRPLLPRDRRGAEWVTTASTRNRMHRQRRRDTRPEVTLRRQLRALGLGYRLQMRPEASMRARLDIVFPGAKVAVDVRGCFWHACPQHATSPSANAERWADKLARNVARDKRTVESLEAAGWAVVVVWEHEDPVVAAAHIDAIVRARRMRRPGTLTVAPGLGVSETRAAG</sequence>
<evidence type="ECO:0000256" key="11">
    <source>
        <dbReference type="ARBA" id="ARBA00029466"/>
    </source>
</evidence>
<dbReference type="SUPFAM" id="SSF53335">
    <property type="entry name" value="S-adenosyl-L-methionine-dependent methyltransferases"/>
    <property type="match status" value="1"/>
</dbReference>
<keyword evidence="2 12" id="KW-0489">Methyltransferase</keyword>
<dbReference type="InterPro" id="IPR050390">
    <property type="entry name" value="C5-Methyltransferase"/>
</dbReference>
<dbReference type="GO" id="GO:0003677">
    <property type="term" value="F:DNA binding"/>
    <property type="evidence" value="ECO:0007669"/>
    <property type="project" value="TreeGrafter"/>
</dbReference>
<dbReference type="GO" id="GO:0003886">
    <property type="term" value="F:DNA (cytosine-5-)-methyltransferase activity"/>
    <property type="evidence" value="ECO:0007669"/>
    <property type="project" value="UniProtKB-EC"/>
</dbReference>
<comment type="caution">
    <text evidence="14">The sequence shown here is derived from an EMBL/GenBank/DDBJ whole genome shotgun (WGS) entry which is preliminary data.</text>
</comment>
<evidence type="ECO:0000256" key="10">
    <source>
        <dbReference type="ARBA" id="ARBA00023204"/>
    </source>
</evidence>
<dbReference type="Gene3D" id="3.40.960.10">
    <property type="entry name" value="VSR Endonuclease"/>
    <property type="match status" value="1"/>
</dbReference>
<dbReference type="PROSITE" id="PS51679">
    <property type="entry name" value="SAM_MT_C5"/>
    <property type="match status" value="1"/>
</dbReference>
<comment type="similarity">
    <text evidence="11">Belongs to the Vsr family.</text>
</comment>
<evidence type="ECO:0000256" key="6">
    <source>
        <dbReference type="ARBA" id="ARBA00022747"/>
    </source>
</evidence>
<feature type="active site" evidence="12">
    <location>
        <position position="81"/>
    </location>
</feature>
<protein>
    <recommendedName>
        <fullName evidence="1">DNA (cytosine-5-)-methyltransferase</fullName>
        <ecNumber evidence="1">2.1.1.37</ecNumber>
    </recommendedName>
</protein>
<dbReference type="PANTHER" id="PTHR10629">
    <property type="entry name" value="CYTOSINE-SPECIFIC METHYLTRANSFERASE"/>
    <property type="match status" value="1"/>
</dbReference>
<dbReference type="InterPro" id="IPR004603">
    <property type="entry name" value="DNA_mismatch_endonuc_vsr"/>
</dbReference>
<dbReference type="SUPFAM" id="SSF52980">
    <property type="entry name" value="Restriction endonuclease-like"/>
    <property type="match status" value="1"/>
</dbReference>
<evidence type="ECO:0000313" key="15">
    <source>
        <dbReference type="Proteomes" id="UP000321386"/>
    </source>
</evidence>
<dbReference type="NCBIfam" id="TIGR00632">
    <property type="entry name" value="vsr"/>
    <property type="match status" value="1"/>
</dbReference>
<dbReference type="Pfam" id="PF00145">
    <property type="entry name" value="DNA_methylase"/>
    <property type="match status" value="1"/>
</dbReference>
<evidence type="ECO:0000256" key="1">
    <source>
        <dbReference type="ARBA" id="ARBA00011975"/>
    </source>
</evidence>
<keyword evidence="3 12" id="KW-0808">Transferase</keyword>
<evidence type="ECO:0000256" key="9">
    <source>
        <dbReference type="ARBA" id="ARBA00022801"/>
    </source>
</evidence>
<comment type="similarity">
    <text evidence="12 13">Belongs to the class I-like SAM-binding methyltransferase superfamily. C5-methyltransferase family.</text>
</comment>
<dbReference type="PANTHER" id="PTHR10629:SF50">
    <property type="entry name" value="DNA (CYTOSINE-5)-METHYLTRANSFERASE CMT3"/>
    <property type="match status" value="1"/>
</dbReference>
<keyword evidence="8" id="KW-0227">DNA damage</keyword>
<dbReference type="PRINTS" id="PR00105">
    <property type="entry name" value="C5METTRFRASE"/>
</dbReference>
<keyword evidence="7" id="KW-0255">Endonuclease</keyword>
<reference evidence="14 15" key="1">
    <citation type="submission" date="2019-07" db="EMBL/GenBank/DDBJ databases">
        <title>Whole genome shotgun sequence of Cellulomonas persica NBRC 101101.</title>
        <authorList>
            <person name="Hosoyama A."/>
            <person name="Uohara A."/>
            <person name="Ohji S."/>
            <person name="Ichikawa N."/>
        </authorList>
    </citation>
    <scope>NUCLEOTIDE SEQUENCE [LARGE SCALE GENOMIC DNA]</scope>
    <source>
        <strain evidence="14 15">NBRC 101101</strain>
    </source>
</reference>
<evidence type="ECO:0000256" key="5">
    <source>
        <dbReference type="ARBA" id="ARBA00022722"/>
    </source>
</evidence>
<evidence type="ECO:0000256" key="4">
    <source>
        <dbReference type="ARBA" id="ARBA00022691"/>
    </source>
</evidence>
<evidence type="ECO:0000256" key="8">
    <source>
        <dbReference type="ARBA" id="ARBA00022763"/>
    </source>
</evidence>
<keyword evidence="15" id="KW-1185">Reference proteome</keyword>
<evidence type="ECO:0000256" key="13">
    <source>
        <dbReference type="RuleBase" id="RU000416"/>
    </source>
</evidence>
<dbReference type="EMBL" id="BJUA01000030">
    <property type="protein sequence ID" value="GEK19441.1"/>
    <property type="molecule type" value="Genomic_DNA"/>
</dbReference>
<keyword evidence="10" id="KW-0234">DNA repair</keyword>
<keyword evidence="6" id="KW-0680">Restriction system</keyword>
<dbReference type="GO" id="GO:0032259">
    <property type="term" value="P:methylation"/>
    <property type="evidence" value="ECO:0007669"/>
    <property type="project" value="UniProtKB-KW"/>
</dbReference>
<evidence type="ECO:0000313" key="14">
    <source>
        <dbReference type="EMBL" id="GEK19441.1"/>
    </source>
</evidence>
<evidence type="ECO:0000256" key="2">
    <source>
        <dbReference type="ARBA" id="ARBA00022603"/>
    </source>
</evidence>
<evidence type="ECO:0000256" key="7">
    <source>
        <dbReference type="ARBA" id="ARBA00022759"/>
    </source>
</evidence>
<dbReference type="InterPro" id="IPR001525">
    <property type="entry name" value="C5_MeTfrase"/>
</dbReference>
<keyword evidence="9" id="KW-0378">Hydrolase</keyword>
<dbReference type="GO" id="GO:0004519">
    <property type="term" value="F:endonuclease activity"/>
    <property type="evidence" value="ECO:0007669"/>
    <property type="project" value="UniProtKB-KW"/>
</dbReference>
<evidence type="ECO:0000256" key="3">
    <source>
        <dbReference type="ARBA" id="ARBA00022679"/>
    </source>
</evidence>
<keyword evidence="5" id="KW-0540">Nuclease</keyword>
<dbReference type="GO" id="GO:0009307">
    <property type="term" value="P:DNA restriction-modification system"/>
    <property type="evidence" value="ECO:0007669"/>
    <property type="project" value="UniProtKB-KW"/>
</dbReference>
<gene>
    <name evidence="14" type="ORF">CPE01_31740</name>
</gene>
<dbReference type="Pfam" id="PF03852">
    <property type="entry name" value="Vsr"/>
    <property type="match status" value="1"/>
</dbReference>
<dbReference type="GO" id="GO:0016787">
    <property type="term" value="F:hydrolase activity"/>
    <property type="evidence" value="ECO:0007669"/>
    <property type="project" value="UniProtKB-KW"/>
</dbReference>
<proteinExistence type="inferred from homology"/>
<dbReference type="GO" id="GO:0006298">
    <property type="term" value="P:mismatch repair"/>
    <property type="evidence" value="ECO:0007669"/>
    <property type="project" value="InterPro"/>
</dbReference>
<dbReference type="InterPro" id="IPR011335">
    <property type="entry name" value="Restrct_endonuc-II-like"/>
</dbReference>
<name>A0A510V0V7_9CELL</name>
<dbReference type="RefSeq" id="WP_146807804.1">
    <property type="nucleotide sequence ID" value="NZ_BJUA01000030.1"/>
</dbReference>
<evidence type="ECO:0000256" key="12">
    <source>
        <dbReference type="PROSITE-ProRule" id="PRU01016"/>
    </source>
</evidence>
<dbReference type="CDD" id="cd00221">
    <property type="entry name" value="Vsr"/>
    <property type="match status" value="1"/>
</dbReference>
<accession>A0A510V0V7</accession>
<dbReference type="NCBIfam" id="TIGR00675">
    <property type="entry name" value="dcm"/>
    <property type="match status" value="1"/>
</dbReference>
<dbReference type="OrthoDB" id="9813719at2"/>
<dbReference type="Proteomes" id="UP000321386">
    <property type="component" value="Unassembled WGS sequence"/>
</dbReference>